<evidence type="ECO:0000313" key="6">
    <source>
        <dbReference type="Proteomes" id="UP000694844"/>
    </source>
</evidence>
<dbReference type="PANTHER" id="PTHR14491:SF7">
    <property type="entry name" value="SOSONDOWAH, ISOFORM G"/>
    <property type="match status" value="1"/>
</dbReference>
<dbReference type="Pfam" id="PF00023">
    <property type="entry name" value="Ank"/>
    <property type="match status" value="1"/>
</dbReference>
<organism evidence="6 7">
    <name type="scientific">Crassostrea virginica</name>
    <name type="common">Eastern oyster</name>
    <dbReference type="NCBI Taxonomy" id="6565"/>
    <lineage>
        <taxon>Eukaryota</taxon>
        <taxon>Metazoa</taxon>
        <taxon>Spiralia</taxon>
        <taxon>Lophotrochozoa</taxon>
        <taxon>Mollusca</taxon>
        <taxon>Bivalvia</taxon>
        <taxon>Autobranchia</taxon>
        <taxon>Pteriomorphia</taxon>
        <taxon>Ostreida</taxon>
        <taxon>Ostreoidea</taxon>
        <taxon>Ostreidae</taxon>
        <taxon>Crassostrea</taxon>
    </lineage>
</organism>
<dbReference type="SMART" id="SM00248">
    <property type="entry name" value="ANK"/>
    <property type="match status" value="1"/>
</dbReference>
<evidence type="ECO:0000256" key="4">
    <source>
        <dbReference type="PROSITE-ProRule" id="PRU00023"/>
    </source>
</evidence>
<keyword evidence="2 4" id="KW-0040">ANK repeat</keyword>
<protein>
    <submittedName>
        <fullName evidence="7">Uncharacterized protein LOC111133267</fullName>
    </submittedName>
</protein>
<gene>
    <name evidence="7" type="primary">LOC111133267</name>
</gene>
<evidence type="ECO:0000256" key="2">
    <source>
        <dbReference type="ARBA" id="ARBA00023043"/>
    </source>
</evidence>
<evidence type="ECO:0000256" key="5">
    <source>
        <dbReference type="SAM" id="MobiDB-lite"/>
    </source>
</evidence>
<dbReference type="InterPro" id="IPR002110">
    <property type="entry name" value="Ankyrin_rpt"/>
</dbReference>
<feature type="compositionally biased region" description="Basic and acidic residues" evidence="5">
    <location>
        <begin position="173"/>
        <end position="187"/>
    </location>
</feature>
<dbReference type="AlphaFoldDB" id="A0A8B8EAN2"/>
<feature type="compositionally biased region" description="Polar residues" evidence="5">
    <location>
        <begin position="155"/>
        <end position="172"/>
    </location>
</feature>
<dbReference type="Gene3D" id="1.25.40.20">
    <property type="entry name" value="Ankyrin repeat-containing domain"/>
    <property type="match status" value="1"/>
</dbReference>
<dbReference type="OrthoDB" id="60433at2759"/>
<dbReference type="KEGG" id="cvn:111133267"/>
<reference evidence="7" key="1">
    <citation type="submission" date="2025-08" db="UniProtKB">
        <authorList>
            <consortium name="RefSeq"/>
        </authorList>
    </citation>
    <scope>IDENTIFICATION</scope>
    <source>
        <tissue evidence="7">Whole sample</tissue>
    </source>
</reference>
<feature type="compositionally biased region" description="Polar residues" evidence="5">
    <location>
        <begin position="219"/>
        <end position="231"/>
    </location>
</feature>
<dbReference type="PROSITE" id="PS50297">
    <property type="entry name" value="ANK_REP_REGION"/>
    <property type="match status" value="1"/>
</dbReference>
<keyword evidence="1" id="KW-0677">Repeat</keyword>
<dbReference type="SUPFAM" id="SSF48403">
    <property type="entry name" value="Ankyrin repeat"/>
    <property type="match status" value="1"/>
</dbReference>
<keyword evidence="6" id="KW-1185">Reference proteome</keyword>
<accession>A0A8B8EAN2</accession>
<dbReference type="GeneID" id="111133267"/>
<feature type="repeat" description="ANK" evidence="4">
    <location>
        <begin position="20"/>
        <end position="42"/>
    </location>
</feature>
<evidence type="ECO:0000256" key="1">
    <source>
        <dbReference type="ARBA" id="ARBA00022737"/>
    </source>
</evidence>
<name>A0A8B8EAN2_CRAVI</name>
<dbReference type="Proteomes" id="UP000694844">
    <property type="component" value="Chromosome 5"/>
</dbReference>
<dbReference type="RefSeq" id="XP_022337185.1">
    <property type="nucleotide sequence ID" value="XM_022481477.1"/>
</dbReference>
<feature type="region of interest" description="Disordered" evidence="5">
    <location>
        <begin position="150"/>
        <end position="231"/>
    </location>
</feature>
<evidence type="ECO:0000256" key="3">
    <source>
        <dbReference type="ARBA" id="ARBA00038122"/>
    </source>
</evidence>
<dbReference type="InterPro" id="IPR036770">
    <property type="entry name" value="Ankyrin_rpt-contain_sf"/>
</dbReference>
<sequence length="231" mass="25500">MFSAKFEFFFYFIISTGQNGGYTALHLAAMHGHEKIIELLVSTYKADANLRDYSGKKAKQYLRNTASTKAQRMFGNDINVIAMGDLLLSRKLGSSVGSGRSLDDSFTRSASFRRSKQVKAISNLIQGSSSGVKAMFRTTWAGSADDLIRHRQPRSRSPSATPPNSGKSSPSPQRRETFASRSVDRELMPPPSGPIRKRREERSCSNGNGINEEIPRTISEPSLNNGSKLFT</sequence>
<dbReference type="PROSITE" id="PS50088">
    <property type="entry name" value="ANK_REPEAT"/>
    <property type="match status" value="1"/>
</dbReference>
<proteinExistence type="inferred from homology"/>
<evidence type="ECO:0000313" key="7">
    <source>
        <dbReference type="RefSeq" id="XP_022337185.1"/>
    </source>
</evidence>
<dbReference type="PANTHER" id="PTHR14491">
    <property type="entry name" value="SOSONDOWAH, ISOFORM G"/>
    <property type="match status" value="1"/>
</dbReference>
<comment type="similarity">
    <text evidence="3">Belongs to the SOWAH family.</text>
</comment>